<comment type="subcellular location">
    <subcellularLocation>
        <location evidence="1">Membrane</location>
        <topology evidence="1">Multi-pass membrane protein</topology>
    </subcellularLocation>
</comment>
<dbReference type="OrthoDB" id="534912at2759"/>
<accession>A0A1Q9DV48</accession>
<evidence type="ECO:0000256" key="9">
    <source>
        <dbReference type="SAM" id="Phobius"/>
    </source>
</evidence>
<evidence type="ECO:0000256" key="8">
    <source>
        <dbReference type="SAM" id="MobiDB-lite"/>
    </source>
</evidence>
<keyword evidence="6 9" id="KW-0472">Membrane</keyword>
<dbReference type="InterPro" id="IPR024041">
    <property type="entry name" value="NH4_transpt_AmtB-like_dom"/>
</dbReference>
<dbReference type="Proteomes" id="UP000186817">
    <property type="component" value="Unassembled WGS sequence"/>
</dbReference>
<dbReference type="Pfam" id="PF00909">
    <property type="entry name" value="Ammonium_transp"/>
    <property type="match status" value="1"/>
</dbReference>
<evidence type="ECO:0000256" key="2">
    <source>
        <dbReference type="ARBA" id="ARBA00005887"/>
    </source>
</evidence>
<dbReference type="PANTHER" id="PTHR43029:SF10">
    <property type="entry name" value="AMMONIUM TRANSPORTER MEP2"/>
    <property type="match status" value="1"/>
</dbReference>
<evidence type="ECO:0000313" key="12">
    <source>
        <dbReference type="Proteomes" id="UP000186817"/>
    </source>
</evidence>
<feature type="transmembrane region" description="Helical" evidence="9">
    <location>
        <begin position="148"/>
        <end position="169"/>
    </location>
</feature>
<dbReference type="AlphaFoldDB" id="A0A1Q9DV48"/>
<evidence type="ECO:0000256" key="6">
    <source>
        <dbReference type="ARBA" id="ARBA00023136"/>
    </source>
</evidence>
<feature type="region of interest" description="Disordered" evidence="8">
    <location>
        <begin position="318"/>
        <end position="347"/>
    </location>
</feature>
<feature type="transmembrane region" description="Helical" evidence="9">
    <location>
        <begin position="275"/>
        <end position="297"/>
    </location>
</feature>
<organism evidence="11 12">
    <name type="scientific">Symbiodinium microadriaticum</name>
    <name type="common">Dinoflagellate</name>
    <name type="synonym">Zooxanthella microadriatica</name>
    <dbReference type="NCBI Taxonomy" id="2951"/>
    <lineage>
        <taxon>Eukaryota</taxon>
        <taxon>Sar</taxon>
        <taxon>Alveolata</taxon>
        <taxon>Dinophyceae</taxon>
        <taxon>Suessiales</taxon>
        <taxon>Symbiodiniaceae</taxon>
        <taxon>Symbiodinium</taxon>
    </lineage>
</organism>
<dbReference type="InterPro" id="IPR029020">
    <property type="entry name" value="Ammonium/urea_transptr"/>
</dbReference>
<name>A0A1Q9DV48_SYMMI</name>
<feature type="transmembrane region" description="Helical" evidence="9">
    <location>
        <begin position="16"/>
        <end position="36"/>
    </location>
</feature>
<proteinExistence type="inferred from homology"/>
<feature type="transmembrane region" description="Helical" evidence="9">
    <location>
        <begin position="207"/>
        <end position="224"/>
    </location>
</feature>
<feature type="transmembrane region" description="Helical" evidence="9">
    <location>
        <begin position="236"/>
        <end position="255"/>
    </location>
</feature>
<feature type="compositionally biased region" description="Polar residues" evidence="8">
    <location>
        <begin position="504"/>
        <end position="516"/>
    </location>
</feature>
<comment type="similarity">
    <text evidence="2">Belongs to the ammonia transporter channel (TC 1.A.11.2) family.</text>
</comment>
<evidence type="ECO:0000256" key="4">
    <source>
        <dbReference type="ARBA" id="ARBA00022692"/>
    </source>
</evidence>
<sequence>MKLDLSDMSMWEGTNLPGLCYACFQMAFAILSSAIISGSLVERMNFNAYVVMLALWAVLVHAPLCHWVWAADGWIRTLGALDFAGGTVIHISAGVSGYVASAIVGPRRNSAQELGPANVPFVLLGASLMWFGWLGFAGGSALSSKNGLAPRAVTATLTAAASSMLSWIVMERMVKGKASSVGAAIGAVVGLICISPGAGYVTPGCSMAFGAIGGPWCYLCVAVFNRMSIDDTLDSMGLHGMGGIAGSILTGVFAMNHGLIYEGTFTLLGKQMAGVFATVAFSAVGTAAIVLCIKIFMPLRVTEEREITGVDEEHTRGAMFKHKASAPPSSNDLEDCDSESSDSLVSETNPVPAEEAHMELLWRAGRAEERVLLSTADMEPEPEDILKSAVSRCCRLQRLSSARVLEVALINEIPKSAVVWDRVPPHSGERCCRLQRLSSARVLEVALINEIPKSAVVWALAHCRPPPRPVPNAKSYAPKSNVRSESHRLLDRFSWRLLIFPGGTSNADSKSSSGTTGAFVELVPDESEDEQQLLVRSDSGTLRLVPARSEQSLRA</sequence>
<evidence type="ECO:0000256" key="1">
    <source>
        <dbReference type="ARBA" id="ARBA00004141"/>
    </source>
</evidence>
<evidence type="ECO:0000256" key="7">
    <source>
        <dbReference type="ARBA" id="ARBA00023177"/>
    </source>
</evidence>
<keyword evidence="5 9" id="KW-1133">Transmembrane helix</keyword>
<dbReference type="PANTHER" id="PTHR43029">
    <property type="entry name" value="AMMONIUM TRANSPORTER MEP2"/>
    <property type="match status" value="1"/>
</dbReference>
<comment type="caution">
    <text evidence="11">The sequence shown here is derived from an EMBL/GenBank/DDBJ whole genome shotgun (WGS) entry which is preliminary data.</text>
</comment>
<feature type="transmembrane region" description="Helical" evidence="9">
    <location>
        <begin position="117"/>
        <end position="136"/>
    </location>
</feature>
<dbReference type="GO" id="GO:0005886">
    <property type="term" value="C:plasma membrane"/>
    <property type="evidence" value="ECO:0007669"/>
    <property type="project" value="TreeGrafter"/>
</dbReference>
<keyword evidence="3" id="KW-0813">Transport</keyword>
<keyword evidence="7" id="KW-0924">Ammonia transport</keyword>
<feature type="transmembrane region" description="Helical" evidence="9">
    <location>
        <begin position="83"/>
        <end position="105"/>
    </location>
</feature>
<dbReference type="InterPro" id="IPR001905">
    <property type="entry name" value="Ammonium_transpt"/>
</dbReference>
<feature type="region of interest" description="Disordered" evidence="8">
    <location>
        <begin position="504"/>
        <end position="535"/>
    </location>
</feature>
<feature type="transmembrane region" description="Helical" evidence="9">
    <location>
        <begin position="48"/>
        <end position="71"/>
    </location>
</feature>
<keyword evidence="4 9" id="KW-0812">Transmembrane</keyword>
<gene>
    <name evidence="11" type="primary">nrgA</name>
    <name evidence="11" type="ORF">AK812_SmicGene18443</name>
</gene>
<evidence type="ECO:0000256" key="5">
    <source>
        <dbReference type="ARBA" id="ARBA00022989"/>
    </source>
</evidence>
<dbReference type="SUPFAM" id="SSF111352">
    <property type="entry name" value="Ammonium transporter"/>
    <property type="match status" value="1"/>
</dbReference>
<dbReference type="GO" id="GO:0008519">
    <property type="term" value="F:ammonium channel activity"/>
    <property type="evidence" value="ECO:0007669"/>
    <property type="project" value="InterPro"/>
</dbReference>
<feature type="transmembrane region" description="Helical" evidence="9">
    <location>
        <begin position="181"/>
        <end position="201"/>
    </location>
</feature>
<feature type="domain" description="Ammonium transporter AmtB-like" evidence="10">
    <location>
        <begin position="14"/>
        <end position="314"/>
    </location>
</feature>
<reference evidence="11 12" key="1">
    <citation type="submission" date="2016-02" db="EMBL/GenBank/DDBJ databases">
        <title>Genome analysis of coral dinoflagellate symbionts highlights evolutionary adaptations to a symbiotic lifestyle.</title>
        <authorList>
            <person name="Aranda M."/>
            <person name="Li Y."/>
            <person name="Liew Y.J."/>
            <person name="Baumgarten S."/>
            <person name="Simakov O."/>
            <person name="Wilson M."/>
            <person name="Piel J."/>
            <person name="Ashoor H."/>
            <person name="Bougouffa S."/>
            <person name="Bajic V.B."/>
            <person name="Ryu T."/>
            <person name="Ravasi T."/>
            <person name="Bayer T."/>
            <person name="Micklem G."/>
            <person name="Kim H."/>
            <person name="Bhak J."/>
            <person name="Lajeunesse T.C."/>
            <person name="Voolstra C.R."/>
        </authorList>
    </citation>
    <scope>NUCLEOTIDE SEQUENCE [LARGE SCALE GENOMIC DNA]</scope>
    <source>
        <strain evidence="11 12">CCMP2467</strain>
    </source>
</reference>
<dbReference type="EMBL" id="LSRX01000376">
    <property type="protein sequence ID" value="OLP99042.1"/>
    <property type="molecule type" value="Genomic_DNA"/>
</dbReference>
<evidence type="ECO:0000313" key="11">
    <source>
        <dbReference type="EMBL" id="OLP99042.1"/>
    </source>
</evidence>
<keyword evidence="12" id="KW-1185">Reference proteome</keyword>
<protein>
    <submittedName>
        <fullName evidence="11">Ammonium transporter NrgA</fullName>
    </submittedName>
</protein>
<evidence type="ECO:0000256" key="3">
    <source>
        <dbReference type="ARBA" id="ARBA00022448"/>
    </source>
</evidence>
<dbReference type="Gene3D" id="1.10.3430.10">
    <property type="entry name" value="Ammonium transporter AmtB like domains"/>
    <property type="match status" value="1"/>
</dbReference>
<evidence type="ECO:0000259" key="10">
    <source>
        <dbReference type="Pfam" id="PF00909"/>
    </source>
</evidence>